<keyword evidence="1" id="KW-0812">Transmembrane</keyword>
<keyword evidence="3" id="KW-1185">Reference proteome</keyword>
<accession>A0A9J7AQA9</accession>
<proteinExistence type="predicted"/>
<dbReference type="EC" id="1.8.5.3" evidence="2"/>
<keyword evidence="2" id="KW-0560">Oxidoreductase</keyword>
<dbReference type="KEGG" id="naci:NUH88_18645"/>
<evidence type="ECO:0000313" key="3">
    <source>
        <dbReference type="Proteomes" id="UP001060336"/>
    </source>
</evidence>
<dbReference type="AlphaFoldDB" id="A0A9J7AQA9"/>
<dbReference type="PANTHER" id="PTHR38095">
    <property type="entry name" value="ANAEROBIC DIMETHYL SULFOXIDE REDUCTASE CHAIN YNFH"/>
    <property type="match status" value="1"/>
</dbReference>
<feature type="transmembrane region" description="Helical" evidence="1">
    <location>
        <begin position="276"/>
        <end position="294"/>
    </location>
</feature>
<evidence type="ECO:0000313" key="2">
    <source>
        <dbReference type="EMBL" id="UUX49407.1"/>
    </source>
</evidence>
<dbReference type="InterPro" id="IPR007059">
    <property type="entry name" value="DmsC"/>
</dbReference>
<keyword evidence="1" id="KW-0472">Membrane</keyword>
<dbReference type="RefSeq" id="WP_257768040.1">
    <property type="nucleotide sequence ID" value="NZ_CP102480.1"/>
</dbReference>
<feature type="transmembrane region" description="Helical" evidence="1">
    <location>
        <begin position="83"/>
        <end position="103"/>
    </location>
</feature>
<name>A0A9J7AQA9_9PROT</name>
<feature type="transmembrane region" description="Helical" evidence="1">
    <location>
        <begin position="7"/>
        <end position="31"/>
    </location>
</feature>
<dbReference type="EMBL" id="CP102480">
    <property type="protein sequence ID" value="UUX49407.1"/>
    <property type="molecule type" value="Genomic_DNA"/>
</dbReference>
<dbReference type="Pfam" id="PF04976">
    <property type="entry name" value="DmsC"/>
    <property type="match status" value="1"/>
</dbReference>
<evidence type="ECO:0000256" key="1">
    <source>
        <dbReference type="SAM" id="Phobius"/>
    </source>
</evidence>
<gene>
    <name evidence="2" type="ORF">NUH88_18645</name>
</gene>
<sequence length="316" mass="33618">MHPALSVIFFTTASGAGYGLLVWLALHAALIGDADPVIGWVGLPLSLGLVTAGLLSSTFHLGHPERAWRALSQWRSSWLSREGVLAVLTYIPALAFAGGWLLLGENDGLWSIAGLIAAALALVTVYCTAMIYRSLKTIPNWHSRYTVPGYIAMALATGGLWFLPLLAFSGSELRDLAFPVTALLLATAAIKWRYWSSCDGAAPTATSGTATGLGAQGRVRLLEGPTTSETYVMREMGYRIGRKHAAKLRRLAALFGFLMPVVILAALLAMPGSGHIAGGLALLAAISGSIGVVTERWLFFAEAKHVSTLYYGEEFA</sequence>
<dbReference type="PANTHER" id="PTHR38095:SF1">
    <property type="entry name" value="ANAEROBIC DIMETHYL SULFOXIDE REDUCTASE CHAIN YNFH"/>
    <property type="match status" value="1"/>
</dbReference>
<feature type="transmembrane region" description="Helical" evidence="1">
    <location>
        <begin position="150"/>
        <end position="170"/>
    </location>
</feature>
<organism evidence="2 3">
    <name type="scientific">Nisaea acidiphila</name>
    <dbReference type="NCBI Taxonomy" id="1862145"/>
    <lineage>
        <taxon>Bacteria</taxon>
        <taxon>Pseudomonadati</taxon>
        <taxon>Pseudomonadota</taxon>
        <taxon>Alphaproteobacteria</taxon>
        <taxon>Rhodospirillales</taxon>
        <taxon>Thalassobaculaceae</taxon>
        <taxon>Nisaea</taxon>
    </lineage>
</organism>
<feature type="transmembrane region" description="Helical" evidence="1">
    <location>
        <begin position="176"/>
        <end position="194"/>
    </location>
</feature>
<dbReference type="GO" id="GO:0019645">
    <property type="term" value="P:anaerobic electron transport chain"/>
    <property type="evidence" value="ECO:0007669"/>
    <property type="project" value="InterPro"/>
</dbReference>
<dbReference type="GO" id="GO:0005886">
    <property type="term" value="C:plasma membrane"/>
    <property type="evidence" value="ECO:0007669"/>
    <property type="project" value="TreeGrafter"/>
</dbReference>
<protein>
    <submittedName>
        <fullName evidence="2">Dimethyl sulfoxide reductase anchor subunit</fullName>
        <ecNumber evidence="2">1.8.5.3</ecNumber>
    </submittedName>
</protein>
<reference evidence="2" key="1">
    <citation type="submission" date="2022-08" db="EMBL/GenBank/DDBJ databases">
        <title>Nisaea acidiphila sp. nov., isolated from a marine algal debris and emended description of the genus Nisaea Urios et al. 2008.</title>
        <authorList>
            <person name="Kwon K."/>
        </authorList>
    </citation>
    <scope>NUCLEOTIDE SEQUENCE</scope>
    <source>
        <strain evidence="2">MEBiC11861</strain>
    </source>
</reference>
<dbReference type="GO" id="GO:0009389">
    <property type="term" value="F:dimethyl sulfoxide reductase activity"/>
    <property type="evidence" value="ECO:0007669"/>
    <property type="project" value="TreeGrafter"/>
</dbReference>
<dbReference type="Proteomes" id="UP001060336">
    <property type="component" value="Chromosome"/>
</dbReference>
<dbReference type="GO" id="GO:0009390">
    <property type="term" value="C:dimethyl sulfoxide reductase complex"/>
    <property type="evidence" value="ECO:0007669"/>
    <property type="project" value="TreeGrafter"/>
</dbReference>
<feature type="transmembrane region" description="Helical" evidence="1">
    <location>
        <begin position="109"/>
        <end position="129"/>
    </location>
</feature>
<feature type="transmembrane region" description="Helical" evidence="1">
    <location>
        <begin position="37"/>
        <end position="62"/>
    </location>
</feature>
<feature type="transmembrane region" description="Helical" evidence="1">
    <location>
        <begin position="251"/>
        <end position="270"/>
    </location>
</feature>
<keyword evidence="1" id="KW-1133">Transmembrane helix</keyword>